<dbReference type="Proteomes" id="UP000825701">
    <property type="component" value="Chromosome"/>
</dbReference>
<gene>
    <name evidence="1" type="ORF">K6K41_23155</name>
</gene>
<reference evidence="1" key="1">
    <citation type="submission" date="2021-08" db="EMBL/GenBank/DDBJ databases">
        <authorList>
            <person name="Zhang H."/>
            <person name="Xu M."/>
            <person name="Yu Z."/>
            <person name="Yang L."/>
            <person name="Cai Y."/>
        </authorList>
    </citation>
    <scope>NUCLEOTIDE SEQUENCE</scope>
    <source>
        <strain evidence="1">CHL1</strain>
    </source>
</reference>
<keyword evidence="2" id="KW-1185">Reference proteome</keyword>
<organism evidence="1 2">
    <name type="scientific">Chenggangzhangella methanolivorans</name>
    <dbReference type="NCBI Taxonomy" id="1437009"/>
    <lineage>
        <taxon>Bacteria</taxon>
        <taxon>Pseudomonadati</taxon>
        <taxon>Pseudomonadota</taxon>
        <taxon>Alphaproteobacteria</taxon>
        <taxon>Hyphomicrobiales</taxon>
        <taxon>Methylopilaceae</taxon>
        <taxon>Chenggangzhangella</taxon>
    </lineage>
</organism>
<evidence type="ECO:0000313" key="2">
    <source>
        <dbReference type="Proteomes" id="UP000825701"/>
    </source>
</evidence>
<dbReference type="AlphaFoldDB" id="A0A9E6RER1"/>
<accession>A0A9E6RER1</accession>
<protein>
    <submittedName>
        <fullName evidence="1">Uncharacterized protein</fullName>
    </submittedName>
</protein>
<sequence>MEEEARRWSLAVVDGEIVLEIYDPGLVQVKILLKPDEASAMGASLVYMSQPD</sequence>
<name>A0A9E6RER1_9HYPH</name>
<proteinExistence type="predicted"/>
<dbReference type="RefSeq" id="WP_261402656.1">
    <property type="nucleotide sequence ID" value="NZ_CP081869.1"/>
</dbReference>
<dbReference type="KEGG" id="cmet:K6K41_23155"/>
<dbReference type="EMBL" id="CP081869">
    <property type="protein sequence ID" value="QZN99571.1"/>
    <property type="molecule type" value="Genomic_DNA"/>
</dbReference>
<evidence type="ECO:0000313" key="1">
    <source>
        <dbReference type="EMBL" id="QZN99571.1"/>
    </source>
</evidence>